<dbReference type="InterPro" id="IPR001640">
    <property type="entry name" value="Lgt"/>
</dbReference>
<comment type="similarity">
    <text evidence="1 7">Belongs to the Lgt family.</text>
</comment>
<dbReference type="EC" id="2.5.1.145" evidence="7"/>
<dbReference type="UniPathway" id="UPA00664"/>
<evidence type="ECO:0000256" key="2">
    <source>
        <dbReference type="ARBA" id="ARBA00022475"/>
    </source>
</evidence>
<comment type="pathway">
    <text evidence="7">Protein modification; lipoprotein biosynthesis (diacylglyceryl transfer).</text>
</comment>
<reference evidence="8 9" key="1">
    <citation type="journal article" date="2014" name="Genome Announc.">
        <title>Genome Sequence of Youngiibacter fragilis, the Type Strain of the Genus Youngiibacter.</title>
        <authorList>
            <person name="Wawrik C.B."/>
            <person name="Callaghan A.V."/>
            <person name="Stamps B.W."/>
            <person name="Wawrik B."/>
        </authorList>
    </citation>
    <scope>NUCLEOTIDE SEQUENCE [LARGE SCALE GENOMIC DNA]</scope>
    <source>
        <strain evidence="8 9">232.1</strain>
    </source>
</reference>
<keyword evidence="2 7" id="KW-1003">Cell membrane</keyword>
<accession>V7I8V7</accession>
<dbReference type="PANTHER" id="PTHR30589">
    <property type="entry name" value="PROLIPOPROTEIN DIACYLGLYCERYL TRANSFERASE"/>
    <property type="match status" value="1"/>
</dbReference>
<feature type="transmembrane region" description="Helical" evidence="7">
    <location>
        <begin position="195"/>
        <end position="212"/>
    </location>
</feature>
<evidence type="ECO:0000256" key="3">
    <source>
        <dbReference type="ARBA" id="ARBA00022679"/>
    </source>
</evidence>
<dbReference type="HAMAP" id="MF_01147">
    <property type="entry name" value="Lgt"/>
    <property type="match status" value="1"/>
</dbReference>
<gene>
    <name evidence="7" type="primary">lgt</name>
    <name evidence="8" type="ORF">T472_0204720</name>
</gene>
<name>V7I8V7_9CLOT</name>
<evidence type="ECO:0000256" key="6">
    <source>
        <dbReference type="ARBA" id="ARBA00023136"/>
    </source>
</evidence>
<evidence type="ECO:0000313" key="9">
    <source>
        <dbReference type="Proteomes" id="UP000017747"/>
    </source>
</evidence>
<organism evidence="8 9">
    <name type="scientific">Youngiibacter fragilis 232.1</name>
    <dbReference type="NCBI Taxonomy" id="994573"/>
    <lineage>
        <taxon>Bacteria</taxon>
        <taxon>Bacillati</taxon>
        <taxon>Bacillota</taxon>
        <taxon>Clostridia</taxon>
        <taxon>Eubacteriales</taxon>
        <taxon>Clostridiaceae</taxon>
        <taxon>Youngiibacter</taxon>
    </lineage>
</organism>
<dbReference type="PATRIC" id="fig|994573.3.peg.886"/>
<proteinExistence type="inferred from homology"/>
<feature type="transmembrane region" description="Helical" evidence="7">
    <location>
        <begin position="43"/>
        <end position="64"/>
    </location>
</feature>
<comment type="caution">
    <text evidence="8">The sequence shown here is derived from an EMBL/GenBank/DDBJ whole genome shotgun (WGS) entry which is preliminary data.</text>
</comment>
<keyword evidence="3 7" id="KW-0808">Transferase</keyword>
<evidence type="ECO:0000256" key="5">
    <source>
        <dbReference type="ARBA" id="ARBA00022989"/>
    </source>
</evidence>
<dbReference type="STRING" id="994573.T472_0204720"/>
<dbReference type="EMBL" id="AXUN02000068">
    <property type="protein sequence ID" value="ETA81701.1"/>
    <property type="molecule type" value="Genomic_DNA"/>
</dbReference>
<protein>
    <recommendedName>
        <fullName evidence="7">Phosphatidylglycerol--prolipoprotein diacylglyceryl transferase</fullName>
        <ecNumber evidence="7">2.5.1.145</ecNumber>
    </recommendedName>
</protein>
<dbReference type="Proteomes" id="UP000017747">
    <property type="component" value="Unassembled WGS sequence"/>
</dbReference>
<keyword evidence="9" id="KW-1185">Reference proteome</keyword>
<sequence length="251" mass="27390">MYNNIVAFGPIVIHGYGLMIAIGIICALFLFEKRASARGCDKNSIYNLSLISLLSGFIGAKLLYCIVEFETIWDNPQLALSGSGFVVYGGIISGIAAAMIYCKRKDLRFLSYFDLAAPSIALAQGVGRIGCFLAGCCYGRETNSAFGIAFKQSLIAPNGVKLIPTQLLSSAGDFMIAAILLLYTQRERKQGQVGALYLILYSTGRFLIEFLRNDNRGYMGLLSTSQFISLIVLFFIAVALFVSNKSKRSMV</sequence>
<evidence type="ECO:0000256" key="7">
    <source>
        <dbReference type="HAMAP-Rule" id="MF_01147"/>
    </source>
</evidence>
<dbReference type="GO" id="GO:0005886">
    <property type="term" value="C:plasma membrane"/>
    <property type="evidence" value="ECO:0007669"/>
    <property type="project" value="UniProtKB-SubCell"/>
</dbReference>
<keyword evidence="5 7" id="KW-1133">Transmembrane helix</keyword>
<evidence type="ECO:0000256" key="4">
    <source>
        <dbReference type="ARBA" id="ARBA00022692"/>
    </source>
</evidence>
<dbReference type="PANTHER" id="PTHR30589:SF0">
    <property type="entry name" value="PHOSPHATIDYLGLYCEROL--PROLIPOPROTEIN DIACYLGLYCERYL TRANSFERASE"/>
    <property type="match status" value="1"/>
</dbReference>
<evidence type="ECO:0000313" key="8">
    <source>
        <dbReference type="EMBL" id="ETA81701.1"/>
    </source>
</evidence>
<keyword evidence="4 7" id="KW-0812">Transmembrane</keyword>
<dbReference type="OrthoDB" id="871140at2"/>
<dbReference type="GO" id="GO:0008961">
    <property type="term" value="F:phosphatidylglycerol-prolipoprotein diacylglyceryl transferase activity"/>
    <property type="evidence" value="ECO:0007669"/>
    <property type="project" value="UniProtKB-UniRule"/>
</dbReference>
<dbReference type="Pfam" id="PF01790">
    <property type="entry name" value="LGT"/>
    <property type="match status" value="1"/>
</dbReference>
<feature type="transmembrane region" description="Helical" evidence="7">
    <location>
        <begin position="84"/>
        <end position="102"/>
    </location>
</feature>
<comment type="function">
    <text evidence="7">Catalyzes the transfer of the diacylglyceryl group from phosphatidylglycerol to the sulfhydryl group of the N-terminal cysteine of a prolipoprotein, the first step in the formation of mature lipoproteins.</text>
</comment>
<keyword evidence="6 7" id="KW-0472">Membrane</keyword>
<feature type="transmembrane region" description="Helical" evidence="7">
    <location>
        <begin position="218"/>
        <end position="242"/>
    </location>
</feature>
<dbReference type="RefSeq" id="WP_023383180.1">
    <property type="nucleotide sequence ID" value="NZ_AXUN02000068.1"/>
</dbReference>
<feature type="transmembrane region" description="Helical" evidence="7">
    <location>
        <begin position="6"/>
        <end position="31"/>
    </location>
</feature>
<feature type="binding site" evidence="7">
    <location>
        <position position="128"/>
    </location>
    <ligand>
        <name>a 1,2-diacyl-sn-glycero-3-phospho-(1'-sn-glycerol)</name>
        <dbReference type="ChEBI" id="CHEBI:64716"/>
    </ligand>
</feature>
<dbReference type="GO" id="GO:0042158">
    <property type="term" value="P:lipoprotein biosynthetic process"/>
    <property type="evidence" value="ECO:0007669"/>
    <property type="project" value="UniProtKB-UniRule"/>
</dbReference>
<dbReference type="NCBIfam" id="TIGR00544">
    <property type="entry name" value="lgt"/>
    <property type="match status" value="1"/>
</dbReference>
<keyword evidence="8" id="KW-0449">Lipoprotein</keyword>
<dbReference type="eggNOG" id="COG0682">
    <property type="taxonomic scope" value="Bacteria"/>
</dbReference>
<comment type="subcellular location">
    <subcellularLocation>
        <location evidence="7">Cell membrane</location>
        <topology evidence="7">Multi-pass membrane protein</topology>
    </subcellularLocation>
</comment>
<evidence type="ECO:0000256" key="1">
    <source>
        <dbReference type="ARBA" id="ARBA00007150"/>
    </source>
</evidence>
<dbReference type="AlphaFoldDB" id="V7I8V7"/>
<comment type="catalytic activity">
    <reaction evidence="7">
        <text>L-cysteinyl-[prolipoprotein] + a 1,2-diacyl-sn-glycero-3-phospho-(1'-sn-glycerol) = an S-1,2-diacyl-sn-glyceryl-L-cysteinyl-[prolipoprotein] + sn-glycerol 1-phosphate + H(+)</text>
        <dbReference type="Rhea" id="RHEA:56712"/>
        <dbReference type="Rhea" id="RHEA-COMP:14679"/>
        <dbReference type="Rhea" id="RHEA-COMP:14680"/>
        <dbReference type="ChEBI" id="CHEBI:15378"/>
        <dbReference type="ChEBI" id="CHEBI:29950"/>
        <dbReference type="ChEBI" id="CHEBI:57685"/>
        <dbReference type="ChEBI" id="CHEBI:64716"/>
        <dbReference type="ChEBI" id="CHEBI:140658"/>
        <dbReference type="EC" id="2.5.1.145"/>
    </reaction>
</comment>